<dbReference type="EMBL" id="CAJFCJ010000001">
    <property type="protein sequence ID" value="CAD5111011.1"/>
    <property type="molecule type" value="Genomic_DNA"/>
</dbReference>
<evidence type="ECO:0000256" key="9">
    <source>
        <dbReference type="ARBA" id="ARBA00034629"/>
    </source>
</evidence>
<dbReference type="Gene3D" id="3.40.50.1240">
    <property type="entry name" value="Phosphoglycerate mutase-like"/>
    <property type="match status" value="1"/>
</dbReference>
<dbReference type="Proteomes" id="UP000549394">
    <property type="component" value="Unassembled WGS sequence"/>
</dbReference>
<comment type="function">
    <text evidence="10">Bifunctional inositol kinase that acts in concert with the IP6K kinases to synthesize the diphosphate group-containing inositol pyrophosphates diphosphoinositol pentakisphosphate, PP-InsP5, and bis-diphosphoinositol tetrakisphosphate, (PP)2-InsP4. PP-InsP5 and (PP)2-InsP4, also respectively called InsP7 and InsP8, may regulate a variety of cellular processes, including apoptosis, vesicle trafficking, cytoskeletal dynamics, and exocytosis. Phosphorylates inositol hexakisphosphate (InsP6).</text>
</comment>
<dbReference type="PANTHER" id="PTHR12750">
    <property type="entry name" value="DIPHOSPHOINOSITOL PENTAKISPHOSPHATE KINASE"/>
    <property type="match status" value="1"/>
</dbReference>
<dbReference type="AlphaFoldDB" id="A0A7I8V5V9"/>
<evidence type="ECO:0000256" key="11">
    <source>
        <dbReference type="SAM" id="MobiDB-lite"/>
    </source>
</evidence>
<dbReference type="SUPFAM" id="SSF56059">
    <property type="entry name" value="Glutathione synthetase ATP-binding domain-like"/>
    <property type="match status" value="1"/>
</dbReference>
<comment type="subcellular location">
    <subcellularLocation>
        <location evidence="1 10">Cytoplasm</location>
        <location evidence="1 10">Cytosol</location>
    </subcellularLocation>
</comment>
<evidence type="ECO:0000256" key="10">
    <source>
        <dbReference type="RuleBase" id="RU365032"/>
    </source>
</evidence>
<keyword evidence="6 10" id="KW-0418">Kinase</keyword>
<dbReference type="InterPro" id="IPR033379">
    <property type="entry name" value="Acid_Pase_AS"/>
</dbReference>
<gene>
    <name evidence="13" type="ORF">DGYR_LOCUS360</name>
</gene>
<dbReference type="OrthoDB" id="18042at2759"/>
<dbReference type="InterPro" id="IPR029033">
    <property type="entry name" value="His_PPase_superfam"/>
</dbReference>
<comment type="catalytic activity">
    <reaction evidence="9">
        <text>1D-myo-inositol hexakisphosphate + ATP = 1-diphospho-1D-myo-inositol 2,3,4,5,6-pentakisphosphate + ADP</text>
        <dbReference type="Rhea" id="RHEA:37459"/>
        <dbReference type="ChEBI" id="CHEBI:30616"/>
        <dbReference type="ChEBI" id="CHEBI:58130"/>
        <dbReference type="ChEBI" id="CHEBI:74946"/>
        <dbReference type="ChEBI" id="CHEBI:456216"/>
        <dbReference type="EC" id="2.7.4.24"/>
    </reaction>
    <physiologicalReaction direction="left-to-right" evidence="9">
        <dbReference type="Rhea" id="RHEA:37460"/>
    </physiologicalReaction>
</comment>
<comment type="catalytic activity">
    <reaction evidence="8">
        <text>5-diphospho-1D-myo-inositol 1,2,3,4,6-pentakisphosphate + ATP + H(+) = 1,5-bis(diphospho)-1D-myo-inositol 2,3,4,6-tetrakisphosphate + ADP</text>
        <dbReference type="Rhea" id="RHEA:10276"/>
        <dbReference type="ChEBI" id="CHEBI:15378"/>
        <dbReference type="ChEBI" id="CHEBI:30616"/>
        <dbReference type="ChEBI" id="CHEBI:58628"/>
        <dbReference type="ChEBI" id="CHEBI:77983"/>
        <dbReference type="ChEBI" id="CHEBI:456216"/>
        <dbReference type="EC" id="2.7.4.24"/>
    </reaction>
    <physiologicalReaction direction="left-to-right" evidence="8">
        <dbReference type="Rhea" id="RHEA:10277"/>
    </physiologicalReaction>
</comment>
<dbReference type="SUPFAM" id="SSF53254">
    <property type="entry name" value="Phosphoglycerate mutase-like"/>
    <property type="match status" value="1"/>
</dbReference>
<evidence type="ECO:0000313" key="14">
    <source>
        <dbReference type="Proteomes" id="UP000549394"/>
    </source>
</evidence>
<feature type="domain" description="VIP1 N-terminal" evidence="12">
    <location>
        <begin position="31"/>
        <end position="120"/>
    </location>
</feature>
<dbReference type="Pfam" id="PF18086">
    <property type="entry name" value="PPIP5K2_N"/>
    <property type="match status" value="1"/>
</dbReference>
<dbReference type="GO" id="GO:0005524">
    <property type="term" value="F:ATP binding"/>
    <property type="evidence" value="ECO:0007669"/>
    <property type="project" value="UniProtKB-KW"/>
</dbReference>
<comment type="similarity">
    <text evidence="2 10">Belongs to the histidine acid phosphatase family. VIP1 subfamily.</text>
</comment>
<evidence type="ECO:0000256" key="2">
    <source>
        <dbReference type="ARBA" id="ARBA00005609"/>
    </source>
</evidence>
<dbReference type="FunFam" id="3.40.50.11950:FF:000002">
    <property type="entry name" value="Inositol hexakisphosphate and diphosphoinositol-pentakisphosphate kinase"/>
    <property type="match status" value="1"/>
</dbReference>
<keyword evidence="5 10" id="KW-0547">Nucleotide-binding</keyword>
<dbReference type="Gene3D" id="3.30.470.20">
    <property type="entry name" value="ATP-grasp fold, B domain"/>
    <property type="match status" value="1"/>
</dbReference>
<sequence>MSKELDIAFYVGDDSKDKDEDLGRNCSKKQIIIGVCAMAKKANSAAMSEIVERLRRFDELGVTVFEEEIILEYPVEDWPVVDCLISFHSKGFPLDKAISYVELRKPFVINDLYMQYHIQDRRDVYNLLARKDVSQPRYAILDRDDKDNRGPGLVEEDDHVWINGDFFTKPFVEKPVSAEDHNVYIYYPSSAGGGSQRLFRKIGSRSSVYSPVSKVRQTGSYIYEDFMPTDGTDVKVYTVGPDYAHAEARKSPALDGKVERDKDGKEVRYPVLLSAHEKLIARKVVQAFKQNICGFDLLRANGKSYVCDVNGFSFVKNSSKYYDDCAKILGNMILRELAPSLLQIPFLNFQPEDIPIVPTTAGSMMELRCVIAVIRHGDRTPKQKMKMEVKHKKFIDLFERYGGHKTGQLKLKKPQQLQEVLDITRYLLTELNNHESEVCESIEEKKNKLEQLKSVLEMYGHFSGINRKVQLKYQPHGYHRNSSEDDTTGEPSLVLILKWGGELTEAGKQQAEELGSAFRCMYPGGQGDYGAVPGLGLLRLHSTYRHDLKIYASEEGRVQMTAAAFAKGLLALEGELTPILVQMVKSANMNGLLDNDNESAKFQKRVKDKLQNVLNKDKQFTEEDYINLGAKDSISLASALHFIGNPYETCKNVYESMVKILEHIKTLAAKNQEDSLPNLDRNSDSDSDSDSDERHHDVSIDKLYKSESWELMVRRWSKLVKDFRMKDGKWDISKVPDIYDCIKYDLQHNYKYFPKGGDGDKLYSMAKALADIVIPQEYGISCTDKLQIGQCICTPLMKKILNDLQRNVDEDATRLDSRYSKGVSTPHRHVRTRLYFTSESHIHSLLTILRLGSLCENNDTQWERSMNFISAISELNYMTQIIIMMYEDINKEPQSEERFHVELHFSPGAYHSIRNKQYPSGFGFKPSEESENQKDEVSSSVDSNCLNVPKVAKTCQFKPSKLLYYRIFDPIPMRGRVSSEPDAVLSAKRLKKLSLPSAAPGGKSKILTTKSQSTEKMDKCEDTLYPLPECDMVKQGLISTSVISGSASAPALSKFEMGSTLRLASGESVAVPSVRPLETLHNSLTLKRMETFLTDMIETHFADNFNENQKSAQKTSISKS</sequence>
<dbReference type="GO" id="GO:0000828">
    <property type="term" value="F:inositol hexakisphosphate kinase activity"/>
    <property type="evidence" value="ECO:0007669"/>
    <property type="project" value="UniProtKB-ARBA"/>
</dbReference>
<evidence type="ECO:0000256" key="8">
    <source>
        <dbReference type="ARBA" id="ARBA00033696"/>
    </source>
</evidence>
<accession>A0A7I8V5V9</accession>
<comment type="caution">
    <text evidence="13">The sequence shown here is derived from an EMBL/GenBank/DDBJ whole genome shotgun (WGS) entry which is preliminary data.</text>
</comment>
<name>A0A7I8V5V9_9ANNE</name>
<dbReference type="GO" id="GO:0005829">
    <property type="term" value="C:cytosol"/>
    <property type="evidence" value="ECO:0007669"/>
    <property type="project" value="UniProtKB-SubCell"/>
</dbReference>
<dbReference type="InterPro" id="IPR037446">
    <property type="entry name" value="His_Pase_VIP1"/>
</dbReference>
<dbReference type="Pfam" id="PF00328">
    <property type="entry name" value="His_Phos_2"/>
    <property type="match status" value="1"/>
</dbReference>
<keyword evidence="7 10" id="KW-0067">ATP-binding</keyword>
<dbReference type="GO" id="GO:0032958">
    <property type="term" value="P:inositol phosphate biosynthetic process"/>
    <property type="evidence" value="ECO:0007669"/>
    <property type="project" value="TreeGrafter"/>
</dbReference>
<feature type="region of interest" description="Disordered" evidence="11">
    <location>
        <begin position="675"/>
        <end position="697"/>
    </location>
</feature>
<dbReference type="EC" id="2.7.4.24" evidence="10"/>
<dbReference type="InterPro" id="IPR000560">
    <property type="entry name" value="His_Pase_clade-2"/>
</dbReference>
<evidence type="ECO:0000259" key="12">
    <source>
        <dbReference type="Pfam" id="PF18086"/>
    </source>
</evidence>
<evidence type="ECO:0000256" key="4">
    <source>
        <dbReference type="ARBA" id="ARBA00022679"/>
    </source>
</evidence>
<dbReference type="FunFam" id="3.40.50.11950:FF:000003">
    <property type="entry name" value="Inositol hexakisphosphate and diphosphoinositol-pentakisphosphate kinase"/>
    <property type="match status" value="1"/>
</dbReference>
<dbReference type="GO" id="GO:0033857">
    <property type="term" value="F:5-diphosphoinositol pentakisphosphate 1-kinase activity"/>
    <property type="evidence" value="ECO:0007669"/>
    <property type="project" value="TreeGrafter"/>
</dbReference>
<proteinExistence type="inferred from homology"/>
<reference evidence="13 14" key="1">
    <citation type="submission" date="2020-08" db="EMBL/GenBank/DDBJ databases">
        <authorList>
            <person name="Hejnol A."/>
        </authorList>
    </citation>
    <scope>NUCLEOTIDE SEQUENCE [LARGE SCALE GENOMIC DNA]</scope>
</reference>
<evidence type="ECO:0000256" key="5">
    <source>
        <dbReference type="ARBA" id="ARBA00022741"/>
    </source>
</evidence>
<dbReference type="PROSITE" id="PS00616">
    <property type="entry name" value="HIS_ACID_PHOSPHAT_1"/>
    <property type="match status" value="1"/>
</dbReference>
<keyword evidence="3 10" id="KW-0963">Cytoplasm</keyword>
<evidence type="ECO:0000256" key="1">
    <source>
        <dbReference type="ARBA" id="ARBA00004514"/>
    </source>
</evidence>
<dbReference type="GO" id="GO:0006020">
    <property type="term" value="P:inositol metabolic process"/>
    <property type="evidence" value="ECO:0007669"/>
    <property type="project" value="TreeGrafter"/>
</dbReference>
<keyword evidence="4 10" id="KW-0808">Transferase</keyword>
<protein>
    <recommendedName>
        <fullName evidence="10">Inositol hexakisphosphate and diphosphoinositol-pentakisphosphate kinase</fullName>
        <ecNumber evidence="10">2.7.4.24</ecNumber>
    </recommendedName>
</protein>
<keyword evidence="14" id="KW-1185">Reference proteome</keyword>
<dbReference type="CDD" id="cd07061">
    <property type="entry name" value="HP_HAP_like"/>
    <property type="match status" value="1"/>
</dbReference>
<evidence type="ECO:0000256" key="6">
    <source>
        <dbReference type="ARBA" id="ARBA00022777"/>
    </source>
</evidence>
<evidence type="ECO:0000256" key="3">
    <source>
        <dbReference type="ARBA" id="ARBA00022490"/>
    </source>
</evidence>
<organism evidence="13 14">
    <name type="scientific">Dimorphilus gyrociliatus</name>
    <dbReference type="NCBI Taxonomy" id="2664684"/>
    <lineage>
        <taxon>Eukaryota</taxon>
        <taxon>Metazoa</taxon>
        <taxon>Spiralia</taxon>
        <taxon>Lophotrochozoa</taxon>
        <taxon>Annelida</taxon>
        <taxon>Polychaeta</taxon>
        <taxon>Polychaeta incertae sedis</taxon>
        <taxon>Dinophilidae</taxon>
        <taxon>Dimorphilus</taxon>
    </lineage>
</organism>
<dbReference type="InterPro" id="IPR040557">
    <property type="entry name" value="VIP1_N"/>
</dbReference>
<evidence type="ECO:0000256" key="7">
    <source>
        <dbReference type="ARBA" id="ARBA00022840"/>
    </source>
</evidence>
<dbReference type="PANTHER" id="PTHR12750:SF9">
    <property type="entry name" value="INOSITOL HEXAKISPHOSPHATE AND DIPHOSPHOINOSITOL-PENTAKISPHOSPHATE KINASE"/>
    <property type="match status" value="1"/>
</dbReference>
<evidence type="ECO:0000313" key="13">
    <source>
        <dbReference type="EMBL" id="CAD5111011.1"/>
    </source>
</evidence>
<dbReference type="FunFam" id="3.30.470.20:FF:000003">
    <property type="entry name" value="Inositol hexakisphosphate and diphosphoinositol-pentakisphosphate kinase"/>
    <property type="match status" value="1"/>
</dbReference>
<dbReference type="Gene3D" id="3.40.50.11950">
    <property type="match status" value="1"/>
</dbReference>